<evidence type="ECO:0008006" key="3">
    <source>
        <dbReference type="Google" id="ProtNLM"/>
    </source>
</evidence>
<dbReference type="Gene3D" id="3.40.50.2000">
    <property type="entry name" value="Glycogen Phosphorylase B"/>
    <property type="match status" value="1"/>
</dbReference>
<dbReference type="Proteomes" id="UP000070186">
    <property type="component" value="Unassembled WGS sequence"/>
</dbReference>
<reference evidence="1 2" key="1">
    <citation type="submission" date="2015-12" db="EMBL/GenBank/DDBJ databases">
        <title>Nitrous oxide reduction kinetics distinguish bacteria harboring typical versus atypical NosZ.</title>
        <authorList>
            <person name="Yoon S."/>
            <person name="Nissen S."/>
            <person name="Park D."/>
            <person name="Sanford R.A."/>
            <person name="Loeffler F.E."/>
        </authorList>
    </citation>
    <scope>NUCLEOTIDE SEQUENCE [LARGE SCALE GENOMIC DNA]</scope>
    <source>
        <strain evidence="1 2">ATCC BAA-841</strain>
    </source>
</reference>
<dbReference type="SUPFAM" id="SSF53756">
    <property type="entry name" value="UDP-Glycosyltransferase/glycogen phosphorylase"/>
    <property type="match status" value="1"/>
</dbReference>
<dbReference type="RefSeq" id="WP_066883460.1">
    <property type="nucleotide sequence ID" value="NZ_LODL01000021.1"/>
</dbReference>
<gene>
    <name evidence="1" type="ORF">AT959_12235</name>
</gene>
<proteinExistence type="predicted"/>
<dbReference type="EMBL" id="LODL01000021">
    <property type="protein sequence ID" value="KXB30136.1"/>
    <property type="molecule type" value="Genomic_DNA"/>
</dbReference>
<sequence length="357" mass="39929">MATTDSRPIRILVLQRESLVAAGVPSLSVSARITEVLDYMASLGGIEHAAISEADPCADLGVEWADILILSKHNSSTALGLAQLASGLGVKIVYDIDDWIFSFPAYSGGHAANNRNFAHDIIELADVVTVANNELLRRLPKKIPGISPVLMPNGMWVERYFATNRERQQLVNPRILFTNADFLKVQSAKDSILTALHVFFSRHPDYVLDFFGDPFPEMFSLPFLHFTNRMPYESYMRAIVAGDYVFAITPLGADEDEESVEFNACKNPFKYINYGTAKIPGIYSNADIYKSCVQDGETGLLIENSFEAWLEALELMAYNDCLRERIRVGAHDDVRERFHVRHGCKVLQTIVSDLVCR</sequence>
<organism evidence="1 2">
    <name type="scientific">Dechloromonas denitrificans</name>
    <dbReference type="NCBI Taxonomy" id="281362"/>
    <lineage>
        <taxon>Bacteria</taxon>
        <taxon>Pseudomonadati</taxon>
        <taxon>Pseudomonadota</taxon>
        <taxon>Betaproteobacteria</taxon>
        <taxon>Rhodocyclales</taxon>
        <taxon>Azonexaceae</taxon>
        <taxon>Dechloromonas</taxon>
    </lineage>
</organism>
<protein>
    <recommendedName>
        <fullName evidence="3">Glycosyl transferase family 1</fullName>
    </recommendedName>
</protein>
<accession>A0A133XGW0</accession>
<keyword evidence="2" id="KW-1185">Reference proteome</keyword>
<dbReference type="AlphaFoldDB" id="A0A133XGW0"/>
<dbReference type="STRING" id="281362.AT959_12235"/>
<comment type="caution">
    <text evidence="1">The sequence shown here is derived from an EMBL/GenBank/DDBJ whole genome shotgun (WGS) entry which is preliminary data.</text>
</comment>
<evidence type="ECO:0000313" key="2">
    <source>
        <dbReference type="Proteomes" id="UP000070186"/>
    </source>
</evidence>
<name>A0A133XGW0_9RHOO</name>
<evidence type="ECO:0000313" key="1">
    <source>
        <dbReference type="EMBL" id="KXB30136.1"/>
    </source>
</evidence>